<dbReference type="OrthoDB" id="376357at2759"/>
<evidence type="ECO:0000256" key="5">
    <source>
        <dbReference type="ARBA" id="ARBA00023242"/>
    </source>
</evidence>
<sequence>MTSPLKAQAKEDKVDLLRWAREYAADKDVDLFDLLGVDALTAKEDIHRAWRKRSLKYHPDKAGDNFDSSKWELFERARDILSDPAARAAYGQAMKAKLLRRQEREALDREQRMYADELEAAENAARQQREERTQRDREAMDKERARLAEVQRMRQEELERQARAEEEFELLEEAKRRVREKKEEKARRKLAKESMRAAGRKADGPLNGVVGVPGDYVAQLGDVEKAYWELVCDKLRAVQNLRDLNKAGAAAEQLQLAEDGVLEARQRIADAESKFRHGSRAAAV</sequence>
<dbReference type="HOGENOM" id="CLU_1012655_0_0_1"/>
<feature type="region of interest" description="Disordered" evidence="6">
    <location>
        <begin position="120"/>
        <end position="141"/>
    </location>
</feature>
<evidence type="ECO:0000256" key="6">
    <source>
        <dbReference type="SAM" id="MobiDB-lite"/>
    </source>
</evidence>
<evidence type="ECO:0000256" key="1">
    <source>
        <dbReference type="ARBA" id="ARBA00004123"/>
    </source>
</evidence>
<dbReference type="CDD" id="cd06257">
    <property type="entry name" value="DnaJ"/>
    <property type="match status" value="1"/>
</dbReference>
<evidence type="ECO:0000313" key="8">
    <source>
        <dbReference type="EMBL" id="KFH49099.1"/>
    </source>
</evidence>
<dbReference type="GO" id="GO:0005681">
    <property type="term" value="C:spliceosomal complex"/>
    <property type="evidence" value="ECO:0007669"/>
    <property type="project" value="TreeGrafter"/>
</dbReference>
<evidence type="ECO:0000256" key="4">
    <source>
        <dbReference type="ARBA" id="ARBA00023186"/>
    </source>
</evidence>
<dbReference type="Pfam" id="PF00226">
    <property type="entry name" value="DnaJ"/>
    <property type="match status" value="1"/>
</dbReference>
<keyword evidence="5" id="KW-0539">Nucleus</keyword>
<comment type="caution">
    <text evidence="8">The sequence shown here is derived from an EMBL/GenBank/DDBJ whole genome shotgun (WGS) entry which is preliminary data.</text>
</comment>
<dbReference type="Proteomes" id="UP000029964">
    <property type="component" value="Unassembled WGS sequence"/>
</dbReference>
<dbReference type="AlphaFoldDB" id="A0A086TIB7"/>
<dbReference type="PANTHER" id="PTHR44313:SF1">
    <property type="entry name" value="DNAJ HOMOLOG SUBFAMILY C MEMBER 17"/>
    <property type="match status" value="1"/>
</dbReference>
<dbReference type="PANTHER" id="PTHR44313">
    <property type="entry name" value="DNAJ HOMOLOG SUBFAMILY C MEMBER 17"/>
    <property type="match status" value="1"/>
</dbReference>
<dbReference type="PRINTS" id="PR00625">
    <property type="entry name" value="JDOMAIN"/>
</dbReference>
<evidence type="ECO:0000259" key="7">
    <source>
        <dbReference type="PROSITE" id="PS50076"/>
    </source>
</evidence>
<keyword evidence="9" id="KW-1185">Reference proteome</keyword>
<dbReference type="SUPFAM" id="SSF46565">
    <property type="entry name" value="Chaperone J-domain"/>
    <property type="match status" value="1"/>
</dbReference>
<dbReference type="EMBL" id="JPKY01000001">
    <property type="protein sequence ID" value="KFH49099.1"/>
    <property type="molecule type" value="Genomic_DNA"/>
</dbReference>
<comment type="subcellular location">
    <subcellularLocation>
        <location evidence="2">Cytoplasm</location>
    </subcellularLocation>
    <subcellularLocation>
        <location evidence="1">Nucleus</location>
    </subcellularLocation>
</comment>
<keyword evidence="3" id="KW-0963">Cytoplasm</keyword>
<dbReference type="STRING" id="857340.A0A086TIB7"/>
<organism evidence="8 9">
    <name type="scientific">Hapsidospora chrysogenum (strain ATCC 11550 / CBS 779.69 / DSM 880 / IAM 14645 / JCM 23072 / IMI 49137)</name>
    <name type="common">Acremonium chrysogenum</name>
    <dbReference type="NCBI Taxonomy" id="857340"/>
    <lineage>
        <taxon>Eukaryota</taxon>
        <taxon>Fungi</taxon>
        <taxon>Dikarya</taxon>
        <taxon>Ascomycota</taxon>
        <taxon>Pezizomycotina</taxon>
        <taxon>Sordariomycetes</taxon>
        <taxon>Hypocreomycetidae</taxon>
        <taxon>Hypocreales</taxon>
        <taxon>Bionectriaceae</taxon>
        <taxon>Hapsidospora</taxon>
    </lineage>
</organism>
<reference evidence="9" key="1">
    <citation type="journal article" date="2014" name="Genome Announc.">
        <title>Genome sequence and annotation of Acremonium chrysogenum, producer of the beta-lactam antibiotic cephalosporin C.</title>
        <authorList>
            <person name="Terfehr D."/>
            <person name="Dahlmann T.A."/>
            <person name="Specht T."/>
            <person name="Zadra I."/>
            <person name="Kuernsteiner H."/>
            <person name="Kueck U."/>
        </authorList>
    </citation>
    <scope>NUCLEOTIDE SEQUENCE [LARGE SCALE GENOMIC DNA]</scope>
    <source>
        <strain evidence="9">ATCC 11550 / CBS 779.69 / DSM 880 / IAM 14645 / JCM 23072 / IMI 49137</strain>
    </source>
</reference>
<dbReference type="InterPro" id="IPR052094">
    <property type="entry name" value="Pre-mRNA-splicing_ERAD"/>
</dbReference>
<dbReference type="GO" id="GO:0000390">
    <property type="term" value="P:spliceosomal complex disassembly"/>
    <property type="evidence" value="ECO:0007669"/>
    <property type="project" value="TreeGrafter"/>
</dbReference>
<dbReference type="GO" id="GO:0005737">
    <property type="term" value="C:cytoplasm"/>
    <property type="evidence" value="ECO:0007669"/>
    <property type="project" value="UniProtKB-SubCell"/>
</dbReference>
<keyword evidence="4" id="KW-0143">Chaperone</keyword>
<dbReference type="InterPro" id="IPR001623">
    <property type="entry name" value="DnaJ_domain"/>
</dbReference>
<gene>
    <name evidence="8" type="ORF">ACRE_002380</name>
</gene>
<evidence type="ECO:0000256" key="3">
    <source>
        <dbReference type="ARBA" id="ARBA00022490"/>
    </source>
</evidence>
<dbReference type="Gene3D" id="1.10.287.110">
    <property type="entry name" value="DnaJ domain"/>
    <property type="match status" value="1"/>
</dbReference>
<dbReference type="InterPro" id="IPR036869">
    <property type="entry name" value="J_dom_sf"/>
</dbReference>
<feature type="domain" description="J" evidence="7">
    <location>
        <begin position="30"/>
        <end position="94"/>
    </location>
</feature>
<name>A0A086TIB7_HAPC1</name>
<protein>
    <submittedName>
        <fullName evidence="8">Pre-mRNA-splicing factor-like protein</fullName>
    </submittedName>
</protein>
<dbReference type="SMART" id="SM00271">
    <property type="entry name" value="DnaJ"/>
    <property type="match status" value="1"/>
</dbReference>
<dbReference type="PROSITE" id="PS50076">
    <property type="entry name" value="DNAJ_2"/>
    <property type="match status" value="1"/>
</dbReference>
<evidence type="ECO:0000256" key="2">
    <source>
        <dbReference type="ARBA" id="ARBA00004496"/>
    </source>
</evidence>
<feature type="compositionally biased region" description="Basic and acidic residues" evidence="6">
    <location>
        <begin position="127"/>
        <end position="141"/>
    </location>
</feature>
<accession>A0A086TIB7</accession>
<proteinExistence type="predicted"/>
<evidence type="ECO:0000313" key="9">
    <source>
        <dbReference type="Proteomes" id="UP000029964"/>
    </source>
</evidence>